<evidence type="ECO:0000313" key="4">
    <source>
        <dbReference type="Proteomes" id="UP000011761"/>
    </source>
</evidence>
<proteinExistence type="predicted"/>
<organism evidence="3 4">
    <name type="scientific">Baudoinia panamericana (strain UAMH 10762)</name>
    <name type="common">Angels' share fungus</name>
    <name type="synonym">Baudoinia compniacensis (strain UAMH 10762)</name>
    <dbReference type="NCBI Taxonomy" id="717646"/>
    <lineage>
        <taxon>Eukaryota</taxon>
        <taxon>Fungi</taxon>
        <taxon>Dikarya</taxon>
        <taxon>Ascomycota</taxon>
        <taxon>Pezizomycotina</taxon>
        <taxon>Dothideomycetes</taxon>
        <taxon>Dothideomycetidae</taxon>
        <taxon>Mycosphaerellales</taxon>
        <taxon>Teratosphaeriaceae</taxon>
        <taxon>Baudoinia</taxon>
    </lineage>
</organism>
<dbReference type="AlphaFoldDB" id="M2MR97"/>
<dbReference type="PANTHER" id="PTHR42085:SF8">
    <property type="entry name" value="F-BOX DOMAIN-CONTAINING PROTEIN"/>
    <property type="match status" value="1"/>
</dbReference>
<dbReference type="RefSeq" id="XP_007678967.1">
    <property type="nucleotide sequence ID" value="XM_007680777.1"/>
</dbReference>
<evidence type="ECO:0000313" key="3">
    <source>
        <dbReference type="EMBL" id="EMC93978.1"/>
    </source>
</evidence>
<accession>M2MR97</accession>
<dbReference type="Proteomes" id="UP000011761">
    <property type="component" value="Unassembled WGS sequence"/>
</dbReference>
<dbReference type="GeneID" id="19108404"/>
<feature type="region of interest" description="Disordered" evidence="1">
    <location>
        <begin position="37"/>
        <end position="72"/>
    </location>
</feature>
<evidence type="ECO:0000256" key="1">
    <source>
        <dbReference type="SAM" id="MobiDB-lite"/>
    </source>
</evidence>
<dbReference type="HOGENOM" id="CLU_068958_0_0_1"/>
<dbReference type="STRING" id="717646.M2MR97"/>
<keyword evidence="4" id="KW-1185">Reference proteome</keyword>
<dbReference type="OMA" id="HYFLEAY"/>
<evidence type="ECO:0000259" key="2">
    <source>
        <dbReference type="Pfam" id="PF24864"/>
    </source>
</evidence>
<dbReference type="InterPro" id="IPR056632">
    <property type="entry name" value="DUF7730"/>
</dbReference>
<dbReference type="EMBL" id="KB445559">
    <property type="protein sequence ID" value="EMC93978.1"/>
    <property type="molecule type" value="Genomic_DNA"/>
</dbReference>
<gene>
    <name evidence="3" type="ORF">BAUCODRAFT_141386</name>
</gene>
<sequence length="327" mass="37223">MARHIVDTEAMATMMKRKRAQVSYLDEDDELDQMLGIDADSQPAYVPHDNDEDLDFGSRKKPTKKANGRSVKTARAKNVKPFPFLSLPAELRDYVYELALTDPNGMTLVSKTKAHRRTVSRGVILADGKTYYARRRRHHRWYQPPVSPQPSTPMPAPVTLVPALLAVCKQIHDEAVGYLYQQNLAIENTYALHSFLATIGSHRIHVTNMRIKAYGNGRGIHKAMNFCALTLLAGCTNLQSLTFDCSIGALRDPKSLARQIFRDGHYFLEANSAAVVDRRAAVDVLRFNDCNFDKDRGMSWYRRHQDLPGKEEFERQFQAELRRLLKC</sequence>
<dbReference type="Pfam" id="PF24864">
    <property type="entry name" value="DUF7730"/>
    <property type="match status" value="1"/>
</dbReference>
<name>M2MR97_BAUPA</name>
<feature type="domain" description="DUF7730" evidence="2">
    <location>
        <begin position="84"/>
        <end position="210"/>
    </location>
</feature>
<reference evidence="3 4" key="1">
    <citation type="journal article" date="2012" name="PLoS Pathog.">
        <title>Diverse lifestyles and strategies of plant pathogenesis encoded in the genomes of eighteen Dothideomycetes fungi.</title>
        <authorList>
            <person name="Ohm R.A."/>
            <person name="Feau N."/>
            <person name="Henrissat B."/>
            <person name="Schoch C.L."/>
            <person name="Horwitz B.A."/>
            <person name="Barry K.W."/>
            <person name="Condon B.J."/>
            <person name="Copeland A.C."/>
            <person name="Dhillon B."/>
            <person name="Glaser F."/>
            <person name="Hesse C.N."/>
            <person name="Kosti I."/>
            <person name="LaButti K."/>
            <person name="Lindquist E.A."/>
            <person name="Lucas S."/>
            <person name="Salamov A.A."/>
            <person name="Bradshaw R.E."/>
            <person name="Ciuffetti L."/>
            <person name="Hamelin R.C."/>
            <person name="Kema G.H.J."/>
            <person name="Lawrence C."/>
            <person name="Scott J.A."/>
            <person name="Spatafora J.W."/>
            <person name="Turgeon B.G."/>
            <person name="de Wit P.J.G.M."/>
            <person name="Zhong S."/>
            <person name="Goodwin S.B."/>
            <person name="Grigoriev I.V."/>
        </authorList>
    </citation>
    <scope>NUCLEOTIDE SEQUENCE [LARGE SCALE GENOMIC DNA]</scope>
    <source>
        <strain evidence="3 4">UAMH 10762</strain>
    </source>
</reference>
<protein>
    <recommendedName>
        <fullName evidence="2">DUF7730 domain-containing protein</fullName>
    </recommendedName>
</protein>
<dbReference type="OrthoDB" id="5397846at2759"/>
<feature type="compositionally biased region" description="Basic residues" evidence="1">
    <location>
        <begin position="59"/>
        <end position="72"/>
    </location>
</feature>
<dbReference type="KEGG" id="bcom:BAUCODRAFT_141386"/>
<dbReference type="InterPro" id="IPR038883">
    <property type="entry name" value="AN11006-like"/>
</dbReference>
<dbReference type="eggNOG" id="ENOG502SVM5">
    <property type="taxonomic scope" value="Eukaryota"/>
</dbReference>
<dbReference type="PANTHER" id="PTHR42085">
    <property type="entry name" value="F-BOX DOMAIN-CONTAINING PROTEIN"/>
    <property type="match status" value="1"/>
</dbReference>